<dbReference type="AlphaFoldDB" id="A0A9W8TIC9"/>
<sequence>MELVLLVLRAFDVRSYFSFRQVNRKARLIATGIREYKLISKYGLEGLQGLLRTKLAPCFTMGDLYRPLVTDKCLNCGNFGSLLFLLTAERCCFACLLTSVHYRTIAPPTFTELSDMSPSLIDHQPIPKLRTVPGVYNFLDVTVKRPEYLIAEERATQTFLASKILGDDAVRKLRERREVRNERFMAATAYPYYDLTNARVERGVNCKGCQMWVETNHTAVTTANPSRVYSTQGFLDHFSDCREAQEIWTTSERGTRPVNDSEMIRSGGYINTSDEL</sequence>
<evidence type="ECO:0000313" key="3">
    <source>
        <dbReference type="Proteomes" id="UP001148614"/>
    </source>
</evidence>
<dbReference type="VEuPathDB" id="FungiDB:F4678DRAFT_457622"/>
<feature type="region of interest" description="Disordered" evidence="1">
    <location>
        <begin position="253"/>
        <end position="276"/>
    </location>
</feature>
<evidence type="ECO:0000313" key="2">
    <source>
        <dbReference type="EMBL" id="KAJ3556474.1"/>
    </source>
</evidence>
<accession>A0A9W8TIC9</accession>
<evidence type="ECO:0000256" key="1">
    <source>
        <dbReference type="SAM" id="MobiDB-lite"/>
    </source>
</evidence>
<reference evidence="2" key="1">
    <citation type="submission" date="2022-07" db="EMBL/GenBank/DDBJ databases">
        <title>Genome Sequence of Xylaria arbuscula.</title>
        <authorList>
            <person name="Buettner E."/>
        </authorList>
    </citation>
    <scope>NUCLEOTIDE SEQUENCE</scope>
    <source>
        <strain evidence="2">VT107</strain>
    </source>
</reference>
<gene>
    <name evidence="2" type="ORF">NPX13_g10127</name>
</gene>
<evidence type="ECO:0008006" key="4">
    <source>
        <dbReference type="Google" id="ProtNLM"/>
    </source>
</evidence>
<proteinExistence type="predicted"/>
<name>A0A9W8TIC9_9PEZI</name>
<dbReference type="Proteomes" id="UP001148614">
    <property type="component" value="Unassembled WGS sequence"/>
</dbReference>
<comment type="caution">
    <text evidence="2">The sequence shown here is derived from an EMBL/GenBank/DDBJ whole genome shotgun (WGS) entry which is preliminary data.</text>
</comment>
<organism evidence="2 3">
    <name type="scientific">Xylaria arbuscula</name>
    <dbReference type="NCBI Taxonomy" id="114810"/>
    <lineage>
        <taxon>Eukaryota</taxon>
        <taxon>Fungi</taxon>
        <taxon>Dikarya</taxon>
        <taxon>Ascomycota</taxon>
        <taxon>Pezizomycotina</taxon>
        <taxon>Sordariomycetes</taxon>
        <taxon>Xylariomycetidae</taxon>
        <taxon>Xylariales</taxon>
        <taxon>Xylariaceae</taxon>
        <taxon>Xylaria</taxon>
    </lineage>
</organism>
<protein>
    <recommendedName>
        <fullName evidence="4">F-box domain-containing protein</fullName>
    </recommendedName>
</protein>
<dbReference type="EMBL" id="JANPWZ010002735">
    <property type="protein sequence ID" value="KAJ3556474.1"/>
    <property type="molecule type" value="Genomic_DNA"/>
</dbReference>
<keyword evidence="3" id="KW-1185">Reference proteome</keyword>